<accession>A0A9P8MFX6</accession>
<gene>
    <name evidence="2" type="ORF">MHUMG1_04192</name>
</gene>
<dbReference type="EMBL" id="JACEFI010000006">
    <property type="protein sequence ID" value="KAH0597820.1"/>
    <property type="molecule type" value="Genomic_DNA"/>
</dbReference>
<dbReference type="AlphaFoldDB" id="A0A9P8MFX6"/>
<feature type="region of interest" description="Disordered" evidence="1">
    <location>
        <begin position="930"/>
        <end position="953"/>
    </location>
</feature>
<keyword evidence="3" id="KW-1185">Reference proteome</keyword>
<proteinExistence type="predicted"/>
<sequence>MVDPSPDSNDVPEDYDMEKSQQRLLKEGFHPSVTSKTPDEVEKAWIARAQQLIKRPTREEFMGKMGDFYNSSFTTPRYLTTAMLLLRYESKYVRAAKKPADTGDNMLATMLNTIDVGGEIANILFQQGWTSVLNTAITSSTTWKAVANSAKIWDFNAASLRTDGSSGVLLVVAPECTIGELNMSNDLDPYGMDTSNSLSSWCRDAMKYEREIYFSTYLIHGHIKGTIYRSKAVKPKREGRKIIPDFMADDIVSAVEHIRETRDVWGSSQFISNPQNQLFQPPVIFSASRLRKMLMHISEQKTALQVLYFEKIPLLDRRMIAVILRECPNVRMVGIYDCPLIHFGDVLCLIDLIYEINYKRREAGLPEIAALDFYPRYNHGTPFQSANSATYGLTWGPHKLDVVQRGFFNIILKAFMKAKRMKLGLLFDEDKAFCEYLRRVPGPPLAVPTFLDALHRYMEVKDERPKKRVIYDLLKPVRLGLCRRMESDRQEGYMSIMAKNLVFCSSCGYETLEEFYSTTARQMQPHSRVCAGCNLQRWLDEEEDHLKGHKKQALNTLYPNWNGLNFNHDAPMPQTAKGIIKLQSTISVRPDTNHTTLDREGVMYTRQVMLDLIRDNKIHWDSLANLPTLADLLNNRQAWKHFSTNCNNLDVYCRAVRFVTEQDEEGKGKKSFLRSRFDGGMPDTAEELQPSGDTVAGIPSYDIKSAIMFHVGLTMKGWGAVEKPAGKQCNLTERDDAFCHNGLFTAHLCAFGTNDYLEAICPGSHRQSLQRDDMGASVRGQFGQDWWWKGVAASTTDEGDEGSQLGEEAVRALQGQHSRVACLVSLRDGIEAKIWKMGSDKLTGYNTQYPPALGEEQEEYGGTYNVCDAAVSFEFVADEFPCLAFGARVLDLACAAEDHPVEGEDSCSLEELCAARGNRPRFLVEGNMSRLGANGDTPARNAGEPADPVEEANAKPDDVFVKDYVPLLYFTSSRMYHDENLRS</sequence>
<organism evidence="2 3">
    <name type="scientific">Metarhizium humberi</name>
    <dbReference type="NCBI Taxonomy" id="2596975"/>
    <lineage>
        <taxon>Eukaryota</taxon>
        <taxon>Fungi</taxon>
        <taxon>Dikarya</taxon>
        <taxon>Ascomycota</taxon>
        <taxon>Pezizomycotina</taxon>
        <taxon>Sordariomycetes</taxon>
        <taxon>Hypocreomycetidae</taxon>
        <taxon>Hypocreales</taxon>
        <taxon>Clavicipitaceae</taxon>
        <taxon>Metarhizium</taxon>
    </lineage>
</organism>
<dbReference type="Proteomes" id="UP000764110">
    <property type="component" value="Unassembled WGS sequence"/>
</dbReference>
<name>A0A9P8MFX6_9HYPO</name>
<feature type="region of interest" description="Disordered" evidence="1">
    <location>
        <begin position="1"/>
        <end position="36"/>
    </location>
</feature>
<feature type="compositionally biased region" description="Basic and acidic residues" evidence="1">
    <location>
        <begin position="17"/>
        <end position="29"/>
    </location>
</feature>
<comment type="caution">
    <text evidence="2">The sequence shown here is derived from an EMBL/GenBank/DDBJ whole genome shotgun (WGS) entry which is preliminary data.</text>
</comment>
<evidence type="ECO:0000313" key="2">
    <source>
        <dbReference type="EMBL" id="KAH0597820.1"/>
    </source>
</evidence>
<reference evidence="2 3" key="1">
    <citation type="submission" date="2020-07" db="EMBL/GenBank/DDBJ databases">
        <title>Metarhizium humberi genome.</title>
        <authorList>
            <person name="Lysoe E."/>
        </authorList>
    </citation>
    <scope>NUCLEOTIDE SEQUENCE [LARGE SCALE GENOMIC DNA]</scope>
    <source>
        <strain evidence="2 3">ESALQ1638</strain>
    </source>
</reference>
<evidence type="ECO:0000256" key="1">
    <source>
        <dbReference type="SAM" id="MobiDB-lite"/>
    </source>
</evidence>
<protein>
    <submittedName>
        <fullName evidence="2">Uncharacterized protein</fullName>
    </submittedName>
</protein>
<evidence type="ECO:0000313" key="3">
    <source>
        <dbReference type="Proteomes" id="UP000764110"/>
    </source>
</evidence>